<protein>
    <submittedName>
        <fullName evidence="2">Uncharacterized protein</fullName>
    </submittedName>
</protein>
<accession>A0A1Y2F2E7</accession>
<dbReference type="Proteomes" id="UP000193920">
    <property type="component" value="Unassembled WGS sequence"/>
</dbReference>
<gene>
    <name evidence="2" type="ORF">LY90DRAFT_93534</name>
</gene>
<comment type="caution">
    <text evidence="2">The sequence shown here is derived from an EMBL/GenBank/DDBJ whole genome shotgun (WGS) entry which is preliminary data.</text>
</comment>
<proteinExistence type="predicted"/>
<dbReference type="InterPro" id="IPR044926">
    <property type="entry name" value="RGS_subdomain_2"/>
</dbReference>
<feature type="region of interest" description="Disordered" evidence="1">
    <location>
        <begin position="98"/>
        <end position="145"/>
    </location>
</feature>
<name>A0A1Y2F2E7_9FUNG</name>
<dbReference type="InterPro" id="IPR036305">
    <property type="entry name" value="RGS_sf"/>
</dbReference>
<dbReference type="Gene3D" id="1.10.167.10">
    <property type="entry name" value="Regulator of G-protein Signalling 4, domain 2"/>
    <property type="match status" value="1"/>
</dbReference>
<dbReference type="OrthoDB" id="10439860at2759"/>
<feature type="compositionally biased region" description="Basic and acidic residues" evidence="1">
    <location>
        <begin position="98"/>
        <end position="109"/>
    </location>
</feature>
<organism evidence="2 3">
    <name type="scientific">Neocallimastix californiae</name>
    <dbReference type="NCBI Taxonomy" id="1754190"/>
    <lineage>
        <taxon>Eukaryota</taxon>
        <taxon>Fungi</taxon>
        <taxon>Fungi incertae sedis</taxon>
        <taxon>Chytridiomycota</taxon>
        <taxon>Chytridiomycota incertae sedis</taxon>
        <taxon>Neocallimastigomycetes</taxon>
        <taxon>Neocallimastigales</taxon>
        <taxon>Neocallimastigaceae</taxon>
        <taxon>Neocallimastix</taxon>
    </lineage>
</organism>
<evidence type="ECO:0000313" key="3">
    <source>
        <dbReference type="Proteomes" id="UP000193920"/>
    </source>
</evidence>
<keyword evidence="3" id="KW-1185">Reference proteome</keyword>
<dbReference type="SUPFAM" id="SSF48097">
    <property type="entry name" value="Regulator of G-protein signaling, RGS"/>
    <property type="match status" value="1"/>
</dbReference>
<feature type="compositionally biased region" description="Basic and acidic residues" evidence="1">
    <location>
        <begin position="130"/>
        <end position="145"/>
    </location>
</feature>
<dbReference type="AlphaFoldDB" id="A0A1Y2F2E7"/>
<feature type="compositionally biased region" description="Low complexity" evidence="1">
    <location>
        <begin position="111"/>
        <end position="120"/>
    </location>
</feature>
<sequence length="459" mass="53606">MVNNTINELKLKLMEKNNKNLNSNDTINDDSKTNLKNSLTSSDTIYKNSDSIDYLSSNPEVVIDINNLQSSTNNNDLSANLSSSNVQINNININDTKEENMKSSKKEITIDIDSPTSITSEDSKNGINEEDGKKRDVRDTNRSYPKRFKEINKNQFISDWKIKSSSHSSFSNSSLNSNKDQYNKYLNGKSKSEISLNSSNIGLRNLNGYKRFSSSNNNISLFENQNQAFLNKLIDIYSPQERLSVNFNHIYNPLFVSNNFSKRYDMELKYIDLSIKDIYEHGLPYLLCSKRPLIEFCKELIKEHQIEVLFFINEVCNFQKKLYTKPSDIFNEGKEIYNKYLGEHAICPLEVSQSLKMKCVKDLKCLRKECFHAISLFFYRNLDIIFEKFKNFVLKEHYENKTEFDDILITQKTNEEKKKIEDDLIKFVEIYYKSNDEELIKKEEFIIESIKKLCKSLLN</sequence>
<evidence type="ECO:0000256" key="1">
    <source>
        <dbReference type="SAM" id="MobiDB-lite"/>
    </source>
</evidence>
<dbReference type="EMBL" id="MCOG01000019">
    <property type="protein sequence ID" value="ORY77526.1"/>
    <property type="molecule type" value="Genomic_DNA"/>
</dbReference>
<evidence type="ECO:0000313" key="2">
    <source>
        <dbReference type="EMBL" id="ORY77526.1"/>
    </source>
</evidence>
<reference evidence="2 3" key="1">
    <citation type="submission" date="2016-08" db="EMBL/GenBank/DDBJ databases">
        <title>A Parts List for Fungal Cellulosomes Revealed by Comparative Genomics.</title>
        <authorList>
            <consortium name="DOE Joint Genome Institute"/>
            <person name="Haitjema C.H."/>
            <person name="Gilmore S.P."/>
            <person name="Henske J.K."/>
            <person name="Solomon K.V."/>
            <person name="De Groot R."/>
            <person name="Kuo A."/>
            <person name="Mondo S.J."/>
            <person name="Salamov A.A."/>
            <person name="Labutti K."/>
            <person name="Zhao Z."/>
            <person name="Chiniquy J."/>
            <person name="Barry K."/>
            <person name="Brewer H.M."/>
            <person name="Purvine S.O."/>
            <person name="Wright A.T."/>
            <person name="Boxma B."/>
            <person name="Van Alen T."/>
            <person name="Hackstein J.H."/>
            <person name="Baker S.E."/>
            <person name="Grigoriev I.V."/>
            <person name="O'Malley M.A."/>
        </authorList>
    </citation>
    <scope>NUCLEOTIDE SEQUENCE [LARGE SCALE GENOMIC DNA]</scope>
    <source>
        <strain evidence="2 3">G1</strain>
    </source>
</reference>